<evidence type="ECO:0000256" key="3">
    <source>
        <dbReference type="ARBA" id="ARBA00022679"/>
    </source>
</evidence>
<evidence type="ECO:0000256" key="8">
    <source>
        <dbReference type="ARBA" id="ARBA00022842"/>
    </source>
</evidence>
<protein>
    <recommendedName>
        <fullName evidence="9">Acetate kinase</fullName>
        <ecNumber evidence="9">2.7.2.1</ecNumber>
    </recommendedName>
    <alternativeName>
        <fullName evidence="9">Acetokinase</fullName>
    </alternativeName>
</protein>
<keyword evidence="3 9" id="KW-0808">Transferase</keyword>
<dbReference type="InterPro" id="IPR004372">
    <property type="entry name" value="Ac/propionate_kinase"/>
</dbReference>
<evidence type="ECO:0000256" key="1">
    <source>
        <dbReference type="ARBA" id="ARBA00008748"/>
    </source>
</evidence>
<comment type="caution">
    <text evidence="9">Lacks conserved residue(s) required for the propagation of feature annotation.</text>
</comment>
<dbReference type="Pfam" id="PF00871">
    <property type="entry name" value="Acetate_kinase"/>
    <property type="match status" value="1"/>
</dbReference>
<dbReference type="InterPro" id="IPR043129">
    <property type="entry name" value="ATPase_NBD"/>
</dbReference>
<dbReference type="SUPFAM" id="SSF53067">
    <property type="entry name" value="Actin-like ATPase domain"/>
    <property type="match status" value="2"/>
</dbReference>
<keyword evidence="2 9" id="KW-0963">Cytoplasm</keyword>
<dbReference type="PROSITE" id="PS01076">
    <property type="entry name" value="ACETATE_KINASE_2"/>
    <property type="match status" value="1"/>
</dbReference>
<comment type="subunit">
    <text evidence="9">Homodimer.</text>
</comment>
<dbReference type="PANTHER" id="PTHR21060:SF21">
    <property type="entry name" value="ACETATE KINASE"/>
    <property type="match status" value="1"/>
</dbReference>
<comment type="similarity">
    <text evidence="1 9 10">Belongs to the acetokinase family.</text>
</comment>
<comment type="caution">
    <text evidence="11">The sequence shown here is derived from an EMBL/GenBank/DDBJ whole genome shotgun (WGS) entry which is preliminary data.</text>
</comment>
<evidence type="ECO:0000313" key="11">
    <source>
        <dbReference type="EMBL" id="MCJ2185722.1"/>
    </source>
</evidence>
<evidence type="ECO:0000256" key="2">
    <source>
        <dbReference type="ARBA" id="ARBA00022490"/>
    </source>
</evidence>
<dbReference type="PANTHER" id="PTHR21060">
    <property type="entry name" value="ACETATE KINASE"/>
    <property type="match status" value="1"/>
</dbReference>
<feature type="active site" description="Proton donor/acceptor" evidence="9">
    <location>
        <position position="149"/>
    </location>
</feature>
<comment type="cofactor">
    <cofactor evidence="9">
        <name>Mg(2+)</name>
        <dbReference type="ChEBI" id="CHEBI:18420"/>
    </cofactor>
    <cofactor evidence="9">
        <name>Mn(2+)</name>
        <dbReference type="ChEBI" id="CHEBI:29035"/>
    </cofactor>
    <text evidence="9">Mg(2+). Can also accept Mn(2+).</text>
</comment>
<feature type="site" description="Transition state stabilizer" evidence="9">
    <location>
        <position position="240"/>
    </location>
</feature>
<gene>
    <name evidence="9" type="primary">ackA</name>
    <name evidence="11" type="ORF">MTR66_02710</name>
</gene>
<keyword evidence="8 9" id="KW-0460">Magnesium</keyword>
<name>A0ABT0BL05_9SPHN</name>
<sequence>MNRLILTINAGSSSIKFAIFSANGHDEGRAVAEGKAVNIGSAGTNLAVHDGGGACLLSRDYAGDADEGAVLQDLLAWVESHFGGTLAAAGHRVVHGGPRFHAPCRITSGLVEELATLVPLAPLHQPHNLAPVRVLARDFPGLPQFACFDTGFHADNSLLATTFGIPRELTGQGVRRYGFHGISYEYIASCLPDYLGDAAEERVVIAHLGNGASLCAMHRGRSVATTMGFTALDGLMMGTRCGSIDPGVLLYLMQEKSMSAQDVSEMLYHRSGLLGVSGISNDMQALLASPALEAREAVDLFVYRIVRELGSLAAALGGLDALVFTGGIGEHAAPVRAAVCRQMAWLGLALDEAANAAHGPKITAEGSAVPALVIPTDEDRMIARHCLTLLGKAA</sequence>
<keyword evidence="12" id="KW-1185">Reference proteome</keyword>
<feature type="binding site" evidence="9">
    <location>
        <begin position="327"/>
        <end position="331"/>
    </location>
    <ligand>
        <name>ATP</name>
        <dbReference type="ChEBI" id="CHEBI:30616"/>
    </ligand>
</feature>
<dbReference type="InterPro" id="IPR000890">
    <property type="entry name" value="Aliphatic_acid_kin_short-chain"/>
</dbReference>
<dbReference type="EC" id="2.7.2.1" evidence="9"/>
<reference evidence="11 12" key="1">
    <citation type="submission" date="2022-04" db="EMBL/GenBank/DDBJ databases">
        <title>Identification of a novel bacterium isolated from mangrove sediments.</title>
        <authorList>
            <person name="Pan X."/>
        </authorList>
    </citation>
    <scope>NUCLEOTIDE SEQUENCE [LARGE SCALE GENOMIC DNA]</scope>
    <source>
        <strain evidence="11 12">B2638</strain>
    </source>
</reference>
<keyword evidence="4 9" id="KW-0479">Metal-binding</keyword>
<dbReference type="PIRSF" id="PIRSF000722">
    <property type="entry name" value="Acetate_prop_kin"/>
    <property type="match status" value="1"/>
</dbReference>
<keyword evidence="6 9" id="KW-0418">Kinase</keyword>
<feature type="binding site" evidence="9">
    <location>
        <position position="9"/>
    </location>
    <ligand>
        <name>Mg(2+)</name>
        <dbReference type="ChEBI" id="CHEBI:18420"/>
    </ligand>
</feature>
<accession>A0ABT0BL05</accession>
<dbReference type="Proteomes" id="UP001202281">
    <property type="component" value="Unassembled WGS sequence"/>
</dbReference>
<dbReference type="InterPro" id="IPR023865">
    <property type="entry name" value="Aliphatic_acid_kinase_CS"/>
</dbReference>
<dbReference type="NCBIfam" id="TIGR00016">
    <property type="entry name" value="ackA"/>
    <property type="match status" value="1"/>
</dbReference>
<evidence type="ECO:0000256" key="6">
    <source>
        <dbReference type="ARBA" id="ARBA00022777"/>
    </source>
</evidence>
<evidence type="ECO:0000256" key="9">
    <source>
        <dbReference type="HAMAP-Rule" id="MF_00020"/>
    </source>
</evidence>
<dbReference type="RefSeq" id="WP_243917675.1">
    <property type="nucleotide sequence ID" value="NZ_JALHLG010000003.1"/>
</dbReference>
<proteinExistence type="inferred from homology"/>
<dbReference type="HAMAP" id="MF_00020">
    <property type="entry name" value="Acetate_kinase"/>
    <property type="match status" value="1"/>
</dbReference>
<dbReference type="EMBL" id="JALHLG010000003">
    <property type="protein sequence ID" value="MCJ2185722.1"/>
    <property type="molecule type" value="Genomic_DNA"/>
</dbReference>
<comment type="pathway">
    <text evidence="9">Metabolic intermediate biosynthesis; acetyl-CoA biosynthesis; acetyl-CoA from acetate: step 1/2.</text>
</comment>
<feature type="binding site" evidence="9">
    <location>
        <position position="16"/>
    </location>
    <ligand>
        <name>ATP</name>
        <dbReference type="ChEBI" id="CHEBI:30616"/>
    </ligand>
</feature>
<evidence type="ECO:0000256" key="4">
    <source>
        <dbReference type="ARBA" id="ARBA00022723"/>
    </source>
</evidence>
<dbReference type="GO" id="GO:0008776">
    <property type="term" value="F:acetate kinase activity"/>
    <property type="evidence" value="ECO:0007669"/>
    <property type="project" value="UniProtKB-EC"/>
</dbReference>
<feature type="binding site" evidence="9">
    <location>
        <position position="378"/>
    </location>
    <ligand>
        <name>Mg(2+)</name>
        <dbReference type="ChEBI" id="CHEBI:18420"/>
    </ligand>
</feature>
<evidence type="ECO:0000256" key="10">
    <source>
        <dbReference type="RuleBase" id="RU003835"/>
    </source>
</evidence>
<organism evidence="11 12">
    <name type="scientific">Novosphingobium beihaiensis</name>
    <dbReference type="NCBI Taxonomy" id="2930389"/>
    <lineage>
        <taxon>Bacteria</taxon>
        <taxon>Pseudomonadati</taxon>
        <taxon>Pseudomonadota</taxon>
        <taxon>Alphaproteobacteria</taxon>
        <taxon>Sphingomonadales</taxon>
        <taxon>Sphingomonadaceae</taxon>
        <taxon>Novosphingobium</taxon>
    </lineage>
</organism>
<keyword evidence="5 9" id="KW-0547">Nucleotide-binding</keyword>
<evidence type="ECO:0000313" key="12">
    <source>
        <dbReference type="Proteomes" id="UP001202281"/>
    </source>
</evidence>
<feature type="binding site" evidence="9">
    <location>
        <begin position="207"/>
        <end position="211"/>
    </location>
    <ligand>
        <name>ATP</name>
        <dbReference type="ChEBI" id="CHEBI:30616"/>
    </ligand>
</feature>
<comment type="subcellular location">
    <subcellularLocation>
        <location evidence="9">Cytoplasm</location>
    </subcellularLocation>
</comment>
<dbReference type="Gene3D" id="3.30.420.40">
    <property type="match status" value="2"/>
</dbReference>
<dbReference type="PRINTS" id="PR00471">
    <property type="entry name" value="ACETATEKNASE"/>
</dbReference>
<feature type="site" description="Transition state stabilizer" evidence="9">
    <location>
        <position position="180"/>
    </location>
</feature>
<keyword evidence="7 9" id="KW-0067">ATP-binding</keyword>
<dbReference type="PROSITE" id="PS01075">
    <property type="entry name" value="ACETATE_KINASE_1"/>
    <property type="match status" value="1"/>
</dbReference>
<comment type="catalytic activity">
    <reaction evidence="9">
        <text>acetate + ATP = acetyl phosphate + ADP</text>
        <dbReference type="Rhea" id="RHEA:11352"/>
        <dbReference type="ChEBI" id="CHEBI:22191"/>
        <dbReference type="ChEBI" id="CHEBI:30089"/>
        <dbReference type="ChEBI" id="CHEBI:30616"/>
        <dbReference type="ChEBI" id="CHEBI:456216"/>
        <dbReference type="EC" id="2.7.2.1"/>
    </reaction>
</comment>
<feature type="binding site" evidence="9">
    <location>
        <position position="92"/>
    </location>
    <ligand>
        <name>substrate</name>
    </ligand>
</feature>
<evidence type="ECO:0000256" key="7">
    <source>
        <dbReference type="ARBA" id="ARBA00022840"/>
    </source>
</evidence>
<comment type="function">
    <text evidence="9">Catalyzes the formation of acetyl phosphate from acetate and ATP. Can also catalyze the reverse reaction.</text>
</comment>
<evidence type="ECO:0000256" key="5">
    <source>
        <dbReference type="ARBA" id="ARBA00022741"/>
    </source>
</evidence>